<reference evidence="8 9" key="1">
    <citation type="submission" date="2013-11" db="EMBL/GenBank/DDBJ databases">
        <title>Metagenomic analysis of a methanogenic consortium involved in long chain n-alkane degradation.</title>
        <authorList>
            <person name="Davidova I.A."/>
            <person name="Callaghan A.V."/>
            <person name="Wawrik B."/>
            <person name="Pruitt S."/>
            <person name="Marks C."/>
            <person name="Duncan K.E."/>
            <person name="Suflita J.M."/>
        </authorList>
    </citation>
    <scope>NUCLEOTIDE SEQUENCE [LARGE SCALE GENOMIC DNA]</scope>
    <source>
        <strain evidence="8 9">SPR</strain>
    </source>
</reference>
<dbReference type="InterPro" id="IPR007197">
    <property type="entry name" value="rSAM"/>
</dbReference>
<dbReference type="GO" id="GO:0046872">
    <property type="term" value="F:metal ion binding"/>
    <property type="evidence" value="ECO:0007669"/>
    <property type="project" value="UniProtKB-KW"/>
</dbReference>
<dbReference type="PANTHER" id="PTHR43273">
    <property type="entry name" value="ANAEROBIC SULFATASE-MATURATING ENZYME HOMOLOG ASLB-RELATED"/>
    <property type="match status" value="1"/>
</dbReference>
<dbReference type="STRING" id="1429043.X474_20455"/>
<dbReference type="PROSITE" id="PS51918">
    <property type="entry name" value="RADICAL_SAM"/>
    <property type="match status" value="1"/>
</dbReference>
<comment type="caution">
    <text evidence="8">The sequence shown here is derived from an EMBL/GenBank/DDBJ whole genome shotgun (WGS) entry which is preliminary data.</text>
</comment>
<keyword evidence="9" id="KW-1185">Reference proteome</keyword>
<evidence type="ECO:0000256" key="5">
    <source>
        <dbReference type="ARBA" id="ARBA00023014"/>
    </source>
</evidence>
<evidence type="ECO:0000313" key="8">
    <source>
        <dbReference type="EMBL" id="KIX12310.1"/>
    </source>
</evidence>
<evidence type="ECO:0000256" key="3">
    <source>
        <dbReference type="ARBA" id="ARBA00022723"/>
    </source>
</evidence>
<dbReference type="Proteomes" id="UP000032233">
    <property type="component" value="Unassembled WGS sequence"/>
</dbReference>
<dbReference type="Pfam" id="PF04055">
    <property type="entry name" value="Radical_SAM"/>
    <property type="match status" value="1"/>
</dbReference>
<comment type="similarity">
    <text evidence="6">Belongs to the radical SAM superfamily. Anaerobic sulfatase-maturating enzyme family.</text>
</comment>
<evidence type="ECO:0000256" key="6">
    <source>
        <dbReference type="ARBA" id="ARBA00023601"/>
    </source>
</evidence>
<name>A0A0D2JS17_9BACT</name>
<protein>
    <recommendedName>
        <fullName evidence="7">Radical SAM core domain-containing protein</fullName>
    </recommendedName>
</protein>
<dbReference type="InterPro" id="IPR058240">
    <property type="entry name" value="rSAM_sf"/>
</dbReference>
<accession>A0A0D2JS17</accession>
<proteinExistence type="inferred from homology"/>
<gene>
    <name evidence="8" type="ORF">X474_20455</name>
</gene>
<evidence type="ECO:0000259" key="7">
    <source>
        <dbReference type="PROSITE" id="PS51918"/>
    </source>
</evidence>
<dbReference type="Gene3D" id="3.20.20.70">
    <property type="entry name" value="Aldolase class I"/>
    <property type="match status" value="1"/>
</dbReference>
<sequence length="304" mass="34360">MDLETGLKALKRLTRPDKAVTVELAGGEPLLQFELIKELLTEAKKVRPMLRFALQTNGLLLDQEKLTFLRQNRVGLGLSLDGLPQINDLTRGNSRAVLKALDLLDQNKVGVNITVVLTRYNLAEMPKFLLFLGSRPSVRVINLDLVRPLGRAESTDLKPMSEDIYQAVPKMLSTLDFVNQRRWPPLKIREADQNLRRACLKEQRPYCMAAEGRAVAVDPAGDLYLCASLAGRKEYRLGNLDDQNLLDPVEMSQDWCLPPECRKCEVRLICRGGCPSRRIAYNGRPDMKSRLDCALRRTIFKESS</sequence>
<dbReference type="PANTHER" id="PTHR43273:SF3">
    <property type="entry name" value="ANAEROBIC SULFATASE-MATURATING ENZYME HOMOLOG ASLB-RELATED"/>
    <property type="match status" value="1"/>
</dbReference>
<feature type="domain" description="Radical SAM core" evidence="7">
    <location>
        <begin position="1"/>
        <end position="176"/>
    </location>
</feature>
<dbReference type="EMBL" id="AZAC01000034">
    <property type="protein sequence ID" value="KIX12310.1"/>
    <property type="molecule type" value="Genomic_DNA"/>
</dbReference>
<keyword evidence="4" id="KW-0408">Iron</keyword>
<organism evidence="8 9">
    <name type="scientific">Dethiosulfatarculus sandiegensis</name>
    <dbReference type="NCBI Taxonomy" id="1429043"/>
    <lineage>
        <taxon>Bacteria</taxon>
        <taxon>Pseudomonadati</taxon>
        <taxon>Thermodesulfobacteriota</taxon>
        <taxon>Desulfarculia</taxon>
        <taxon>Desulfarculales</taxon>
        <taxon>Desulfarculaceae</taxon>
        <taxon>Dethiosulfatarculus</taxon>
    </lineage>
</organism>
<dbReference type="AlphaFoldDB" id="A0A0D2JS17"/>
<dbReference type="InterPro" id="IPR023867">
    <property type="entry name" value="Sulphatase_maturase_rSAM"/>
</dbReference>
<dbReference type="GO" id="GO:0051536">
    <property type="term" value="F:iron-sulfur cluster binding"/>
    <property type="evidence" value="ECO:0007669"/>
    <property type="project" value="UniProtKB-KW"/>
</dbReference>
<evidence type="ECO:0000256" key="1">
    <source>
        <dbReference type="ARBA" id="ARBA00001966"/>
    </source>
</evidence>
<dbReference type="InterPro" id="IPR013785">
    <property type="entry name" value="Aldolase_TIM"/>
</dbReference>
<evidence type="ECO:0000256" key="2">
    <source>
        <dbReference type="ARBA" id="ARBA00022691"/>
    </source>
</evidence>
<dbReference type="SUPFAM" id="SSF102114">
    <property type="entry name" value="Radical SAM enzymes"/>
    <property type="match status" value="1"/>
</dbReference>
<evidence type="ECO:0000256" key="4">
    <source>
        <dbReference type="ARBA" id="ARBA00023004"/>
    </source>
</evidence>
<keyword evidence="3" id="KW-0479">Metal-binding</keyword>
<comment type="cofactor">
    <cofactor evidence="1">
        <name>[4Fe-4S] cluster</name>
        <dbReference type="ChEBI" id="CHEBI:49883"/>
    </cofactor>
</comment>
<dbReference type="CDD" id="cd01335">
    <property type="entry name" value="Radical_SAM"/>
    <property type="match status" value="1"/>
</dbReference>
<dbReference type="GO" id="GO:0016491">
    <property type="term" value="F:oxidoreductase activity"/>
    <property type="evidence" value="ECO:0007669"/>
    <property type="project" value="InterPro"/>
</dbReference>
<evidence type="ECO:0000313" key="9">
    <source>
        <dbReference type="Proteomes" id="UP000032233"/>
    </source>
</evidence>
<dbReference type="InParanoid" id="A0A0D2JS17"/>
<keyword evidence="5" id="KW-0411">Iron-sulfur</keyword>
<dbReference type="InterPro" id="IPR023885">
    <property type="entry name" value="4Fe4S-binding_SPASM_dom"/>
</dbReference>
<keyword evidence="2" id="KW-0949">S-adenosyl-L-methionine</keyword>
<dbReference type="NCBIfam" id="TIGR04085">
    <property type="entry name" value="rSAM_more_4Fe4S"/>
    <property type="match status" value="1"/>
</dbReference>